<dbReference type="Pfam" id="PF08534">
    <property type="entry name" value="Redoxin"/>
    <property type="match status" value="1"/>
</dbReference>
<feature type="domain" description="Thioredoxin" evidence="2">
    <location>
        <begin position="1"/>
        <end position="125"/>
    </location>
</feature>
<dbReference type="InterPro" id="IPR013740">
    <property type="entry name" value="Redoxin"/>
</dbReference>
<dbReference type="Proteomes" id="UP000249061">
    <property type="component" value="Unassembled WGS sequence"/>
</dbReference>
<evidence type="ECO:0000313" key="4">
    <source>
        <dbReference type="Proteomes" id="UP000249061"/>
    </source>
</evidence>
<keyword evidence="1" id="KW-1133">Transmembrane helix</keyword>
<reference evidence="3 4" key="1">
    <citation type="submission" date="2017-08" db="EMBL/GenBank/DDBJ databases">
        <title>Infants hospitalized years apart are colonized by the same room-sourced microbial strains.</title>
        <authorList>
            <person name="Brooks B."/>
            <person name="Olm M.R."/>
            <person name="Firek B.A."/>
            <person name="Baker R."/>
            <person name="Thomas B.C."/>
            <person name="Morowitz M.J."/>
            <person name="Banfield J.F."/>
        </authorList>
    </citation>
    <scope>NUCLEOTIDE SEQUENCE [LARGE SCALE GENOMIC DNA]</scope>
    <source>
        <strain evidence="3">S2_003_000_R2_14</strain>
    </source>
</reference>
<dbReference type="PANTHER" id="PTHR42852">
    <property type="entry name" value="THIOL:DISULFIDE INTERCHANGE PROTEIN DSBE"/>
    <property type="match status" value="1"/>
</dbReference>
<dbReference type="SUPFAM" id="SSF52833">
    <property type="entry name" value="Thioredoxin-like"/>
    <property type="match status" value="1"/>
</dbReference>
<accession>A0A2W5TPW6</accession>
<sequence>MPYEPWTLEGKVVLVTFVATWCFPCLTDLVVLQRLQRDYGERGFANVIVGMDLEGRAVLDPFAAGYKLECPLIVADDRLRNGETSFGRIRELPSRVLFARSGEIAAAYAGVTTWDALNAVVKQLL</sequence>
<keyword evidence="1" id="KW-0812">Transmembrane</keyword>
<dbReference type="GO" id="GO:0016491">
    <property type="term" value="F:oxidoreductase activity"/>
    <property type="evidence" value="ECO:0007669"/>
    <property type="project" value="InterPro"/>
</dbReference>
<dbReference type="EMBL" id="QFQP01000002">
    <property type="protein sequence ID" value="PZR17699.1"/>
    <property type="molecule type" value="Genomic_DNA"/>
</dbReference>
<dbReference type="PROSITE" id="PS51352">
    <property type="entry name" value="THIOREDOXIN_2"/>
    <property type="match status" value="1"/>
</dbReference>
<evidence type="ECO:0000259" key="2">
    <source>
        <dbReference type="PROSITE" id="PS51352"/>
    </source>
</evidence>
<evidence type="ECO:0000313" key="3">
    <source>
        <dbReference type="EMBL" id="PZR17699.1"/>
    </source>
</evidence>
<name>A0A2W5TPW6_9BACT</name>
<dbReference type="InterPro" id="IPR013766">
    <property type="entry name" value="Thioredoxin_domain"/>
</dbReference>
<dbReference type="AlphaFoldDB" id="A0A2W5TPW6"/>
<comment type="caution">
    <text evidence="3">The sequence shown here is derived from an EMBL/GenBank/DDBJ whole genome shotgun (WGS) entry which is preliminary data.</text>
</comment>
<proteinExistence type="predicted"/>
<dbReference type="InterPro" id="IPR050553">
    <property type="entry name" value="Thioredoxin_ResA/DsbE_sf"/>
</dbReference>
<dbReference type="CDD" id="cd02966">
    <property type="entry name" value="TlpA_like_family"/>
    <property type="match status" value="1"/>
</dbReference>
<dbReference type="InterPro" id="IPR036249">
    <property type="entry name" value="Thioredoxin-like_sf"/>
</dbReference>
<feature type="transmembrane region" description="Helical" evidence="1">
    <location>
        <begin position="12"/>
        <end position="32"/>
    </location>
</feature>
<keyword evidence="1" id="KW-0472">Membrane</keyword>
<dbReference type="Gene3D" id="3.40.30.10">
    <property type="entry name" value="Glutaredoxin"/>
    <property type="match status" value="1"/>
</dbReference>
<protein>
    <submittedName>
        <fullName evidence="3">TlpA family protein disulfide reductase</fullName>
    </submittedName>
</protein>
<evidence type="ECO:0000256" key="1">
    <source>
        <dbReference type="SAM" id="Phobius"/>
    </source>
</evidence>
<gene>
    <name evidence="3" type="ORF">DI536_03345</name>
</gene>
<dbReference type="PANTHER" id="PTHR42852:SF13">
    <property type="entry name" value="PROTEIN DIPZ"/>
    <property type="match status" value="1"/>
</dbReference>
<organism evidence="3 4">
    <name type="scientific">Archangium gephyra</name>
    <dbReference type="NCBI Taxonomy" id="48"/>
    <lineage>
        <taxon>Bacteria</taxon>
        <taxon>Pseudomonadati</taxon>
        <taxon>Myxococcota</taxon>
        <taxon>Myxococcia</taxon>
        <taxon>Myxococcales</taxon>
        <taxon>Cystobacterineae</taxon>
        <taxon>Archangiaceae</taxon>
        <taxon>Archangium</taxon>
    </lineage>
</organism>